<dbReference type="InterPro" id="IPR002022">
    <property type="entry name" value="Pec_lyase"/>
</dbReference>
<dbReference type="InterPro" id="IPR011050">
    <property type="entry name" value="Pectin_lyase_fold/virulence"/>
</dbReference>
<dbReference type="SUPFAM" id="SSF51126">
    <property type="entry name" value="Pectin lyase-like"/>
    <property type="match status" value="1"/>
</dbReference>
<dbReference type="OrthoDB" id="1637350at2759"/>
<dbReference type="AlphaFoldDB" id="A0A084R2W5"/>
<evidence type="ECO:0000259" key="4">
    <source>
        <dbReference type="Pfam" id="PF00544"/>
    </source>
</evidence>
<dbReference type="InterPro" id="IPR012334">
    <property type="entry name" value="Pectin_lyas_fold"/>
</dbReference>
<dbReference type="EMBL" id="KL659190">
    <property type="protein sequence ID" value="KFA70550.1"/>
    <property type="molecule type" value="Genomic_DNA"/>
</dbReference>
<evidence type="ECO:0000256" key="1">
    <source>
        <dbReference type="ARBA" id="ARBA00010980"/>
    </source>
</evidence>
<dbReference type="InParanoid" id="A0A084R2W5"/>
<feature type="domain" description="Pectate lyase" evidence="4">
    <location>
        <begin position="96"/>
        <end position="221"/>
    </location>
</feature>
<keyword evidence="3" id="KW-0456">Lyase</keyword>
<protein>
    <recommendedName>
        <fullName evidence="4">Pectate lyase domain-containing protein</fullName>
    </recommendedName>
</protein>
<dbReference type="Gene3D" id="2.160.20.10">
    <property type="entry name" value="Single-stranded right-handed beta-helix, Pectin lyase-like"/>
    <property type="match status" value="1"/>
</dbReference>
<dbReference type="Pfam" id="PF00544">
    <property type="entry name" value="Pectate_lyase_4"/>
    <property type="match status" value="1"/>
</dbReference>
<organism evidence="5 6">
    <name type="scientific">Stachybotrys chlorohalonatus (strain IBT 40285)</name>
    <dbReference type="NCBI Taxonomy" id="1283841"/>
    <lineage>
        <taxon>Eukaryota</taxon>
        <taxon>Fungi</taxon>
        <taxon>Dikarya</taxon>
        <taxon>Ascomycota</taxon>
        <taxon>Pezizomycotina</taxon>
        <taxon>Sordariomycetes</taxon>
        <taxon>Hypocreomycetidae</taxon>
        <taxon>Hypocreales</taxon>
        <taxon>Stachybotryaceae</taxon>
        <taxon>Stachybotrys</taxon>
    </lineage>
</organism>
<dbReference type="STRING" id="1283841.A0A084R2W5"/>
<comment type="similarity">
    <text evidence="1">Belongs to the polysaccharide lyase 1 family.</text>
</comment>
<dbReference type="GO" id="GO:0030570">
    <property type="term" value="F:pectate lyase activity"/>
    <property type="evidence" value="ECO:0007669"/>
    <property type="project" value="InterPro"/>
</dbReference>
<dbReference type="PANTHER" id="PTHR31683:SF18">
    <property type="entry name" value="PECTATE LYASE 21-RELATED"/>
    <property type="match status" value="1"/>
</dbReference>
<evidence type="ECO:0000313" key="6">
    <source>
        <dbReference type="Proteomes" id="UP000028524"/>
    </source>
</evidence>
<sequence length="228" mass="24693">MCLGAGGLVQPVDTLLRLLHSIHHSHSLLLFDKRSFRFLTTIRFQSLIQILFILSGWPNSYNYFTVKFSNLLNLALATFAAAAPTPTSEEEKSVVLKRAPITETYNIGYASTSGGTSGGKGGSTTTVSNLAQFTKATESGGKQIIYIEGTIKGSARVKVKSNKTVVGAKGAKLEGFGIYVLRQKNIIIRNLTISKVKAANGDAINIQEYKNIWVDHVGLSTDMTHGKD</sequence>
<keyword evidence="6" id="KW-1185">Reference proteome</keyword>
<accession>A0A084R2W5</accession>
<gene>
    <name evidence="5" type="ORF">S40285_08372</name>
</gene>
<dbReference type="PANTHER" id="PTHR31683">
    <property type="entry name" value="PECTATE LYASE 18-RELATED"/>
    <property type="match status" value="1"/>
</dbReference>
<dbReference type="InterPro" id="IPR045032">
    <property type="entry name" value="PEL"/>
</dbReference>
<evidence type="ECO:0000256" key="3">
    <source>
        <dbReference type="ARBA" id="ARBA00023239"/>
    </source>
</evidence>
<proteinExistence type="inferred from homology"/>
<evidence type="ECO:0000313" key="5">
    <source>
        <dbReference type="EMBL" id="KFA70550.1"/>
    </source>
</evidence>
<dbReference type="Proteomes" id="UP000028524">
    <property type="component" value="Unassembled WGS sequence"/>
</dbReference>
<keyword evidence="2" id="KW-0732">Signal</keyword>
<dbReference type="HOGENOM" id="CLU_1215484_0_0_1"/>
<reference evidence="5 6" key="1">
    <citation type="journal article" date="2014" name="BMC Genomics">
        <title>Comparative genome sequencing reveals chemotype-specific gene clusters in the toxigenic black mold Stachybotrys.</title>
        <authorList>
            <person name="Semeiks J."/>
            <person name="Borek D."/>
            <person name="Otwinowski Z."/>
            <person name="Grishin N.V."/>
        </authorList>
    </citation>
    <scope>NUCLEOTIDE SEQUENCE [LARGE SCALE GENOMIC DNA]</scope>
    <source>
        <strain evidence="5 6">IBT 40285</strain>
    </source>
</reference>
<evidence type="ECO:0000256" key="2">
    <source>
        <dbReference type="ARBA" id="ARBA00022729"/>
    </source>
</evidence>
<name>A0A084R2W5_STAC4</name>